<dbReference type="SUPFAM" id="SSF46565">
    <property type="entry name" value="Chaperone J-domain"/>
    <property type="match status" value="1"/>
</dbReference>
<keyword evidence="2 4" id="KW-0863">Zinc-finger</keyword>
<dbReference type="InterPro" id="IPR051964">
    <property type="entry name" value="Chaperone_stress_response"/>
</dbReference>
<dbReference type="GO" id="GO:0005737">
    <property type="term" value="C:cytoplasm"/>
    <property type="evidence" value="ECO:0007669"/>
    <property type="project" value="TreeGrafter"/>
</dbReference>
<dbReference type="InterPro" id="IPR022755">
    <property type="entry name" value="Znf_C2H2_jaz"/>
</dbReference>
<feature type="compositionally biased region" description="Basic and acidic residues" evidence="6">
    <location>
        <begin position="375"/>
        <end position="396"/>
    </location>
</feature>
<proteinExistence type="predicted"/>
<dbReference type="PRINTS" id="PR00625">
    <property type="entry name" value="JDOMAIN"/>
</dbReference>
<evidence type="ECO:0000313" key="10">
    <source>
        <dbReference type="Proteomes" id="UP000298138"/>
    </source>
</evidence>
<feature type="compositionally biased region" description="Polar residues" evidence="6">
    <location>
        <begin position="461"/>
        <end position="474"/>
    </location>
</feature>
<dbReference type="Gene3D" id="1.10.287.110">
    <property type="entry name" value="DnaJ domain"/>
    <property type="match status" value="1"/>
</dbReference>
<dbReference type="Gene3D" id="3.30.160.60">
    <property type="entry name" value="Classic Zinc Finger"/>
    <property type="match status" value="1"/>
</dbReference>
<evidence type="ECO:0000256" key="4">
    <source>
        <dbReference type="PROSITE-ProRule" id="PRU00042"/>
    </source>
</evidence>
<feature type="domain" description="C2H2-type" evidence="8">
    <location>
        <begin position="340"/>
        <end position="369"/>
    </location>
</feature>
<dbReference type="EMBL" id="ML220114">
    <property type="protein sequence ID" value="TGZ83132.1"/>
    <property type="molecule type" value="Genomic_DNA"/>
</dbReference>
<dbReference type="SMART" id="SM00271">
    <property type="entry name" value="DnaJ"/>
    <property type="match status" value="1"/>
</dbReference>
<dbReference type="PROSITE" id="PS50076">
    <property type="entry name" value="DNAJ_2"/>
    <property type="match status" value="1"/>
</dbReference>
<dbReference type="InterPro" id="IPR003604">
    <property type="entry name" value="Matrin/U1-like-C_Znf_C2H2"/>
</dbReference>
<accession>A0A4S2N1V5</accession>
<dbReference type="AlphaFoldDB" id="A0A4S2N1V5"/>
<evidence type="ECO:0000256" key="2">
    <source>
        <dbReference type="ARBA" id="ARBA00022771"/>
    </source>
</evidence>
<feature type="domain" description="C2H2-type" evidence="8">
    <location>
        <begin position="553"/>
        <end position="583"/>
    </location>
</feature>
<evidence type="ECO:0000313" key="9">
    <source>
        <dbReference type="EMBL" id="TGZ83132.1"/>
    </source>
</evidence>
<keyword evidence="10" id="KW-1185">Reference proteome</keyword>
<evidence type="ECO:0000256" key="1">
    <source>
        <dbReference type="ARBA" id="ARBA00022723"/>
    </source>
</evidence>
<dbReference type="InParanoid" id="A0A4S2N1V5"/>
<feature type="compositionally biased region" description="Basic residues" evidence="6">
    <location>
        <begin position="523"/>
        <end position="533"/>
    </location>
</feature>
<dbReference type="SMART" id="SM00355">
    <property type="entry name" value="ZnF_C2H2"/>
    <property type="match status" value="2"/>
</dbReference>
<feature type="compositionally biased region" description="Basic residues" evidence="6">
    <location>
        <begin position="590"/>
        <end position="599"/>
    </location>
</feature>
<sequence>MGQNASNTGGDQSNTSGSTSQSAKTCYYELLSVSRDATQDEIKKAYRRKALELHPDRNYNNVAESTALFAEVQTAYEILSDPQERAWYDSHREQILHGTQHGTNGGPPTSVTTSEDVLSWFSRFSVRMSFADDGNANGFYRLAREAFAKLAEEEEEASREIGEDPIDYPPFGGKNDTYDSGYVRDFYTAWTNFASRKSFAWCDLYRYADAPDRRVKRLMEKENIKARETARREFNDTVQNFVKFVRKRDPRWTPNSMSEAERLEAVRKASREQAQRMKKENAKKREEYQAAEWTQFTEEHEMEDIWSGGSGDEAGGNEKGQRQNGDESEEEIEYYEVEKFECIVCGKTFKSKNQMDAHEKSKKHTKAVQQLKRQMMKEHKEFNLDRDVRGREKPVEEYTLMDDDDDLGEIISPEETGSRDATPPNPREEISAALKAAAEKKKSEEEEDHSDIEEKEDPSHSTKPPDTQTSTLPQGSDDDDNEDEDYVSTEAFSARVLGTDPLTTKLSSLNLSDSDNKPTPKVGKAKAKRAKRAQKAEASAVEGTGVGSNNTEFACTTCKNQFPSKTKLFNHLKEYPSHAKLVPVQGAKSQSKKKKKSRP</sequence>
<dbReference type="InterPro" id="IPR013087">
    <property type="entry name" value="Znf_C2H2_type"/>
</dbReference>
<feature type="compositionally biased region" description="Low complexity" evidence="6">
    <location>
        <begin position="502"/>
        <end position="513"/>
    </location>
</feature>
<dbReference type="FunCoup" id="A0A4S2N1V5">
    <property type="interactions" value="896"/>
</dbReference>
<feature type="compositionally biased region" description="Acidic residues" evidence="6">
    <location>
        <begin position="476"/>
        <end position="487"/>
    </location>
</feature>
<feature type="region of interest" description="Disordered" evidence="6">
    <location>
        <begin position="305"/>
        <end position="330"/>
    </location>
</feature>
<dbReference type="FunFam" id="1.10.287.110:FF:000046">
    <property type="entry name" value="dnaJ homolog subfamily C member 21"/>
    <property type="match status" value="1"/>
</dbReference>
<dbReference type="Proteomes" id="UP000298138">
    <property type="component" value="Unassembled WGS sequence"/>
</dbReference>
<feature type="domain" description="J" evidence="7">
    <location>
        <begin position="26"/>
        <end position="92"/>
    </location>
</feature>
<evidence type="ECO:0000256" key="5">
    <source>
        <dbReference type="SAM" id="Coils"/>
    </source>
</evidence>
<dbReference type="OrthoDB" id="5894at2759"/>
<name>A0A4S2N1V5_9PEZI</name>
<keyword evidence="5" id="KW-0175">Coiled coil</keyword>
<evidence type="ECO:0000259" key="8">
    <source>
        <dbReference type="PROSITE" id="PS50157"/>
    </source>
</evidence>
<keyword evidence="3" id="KW-0862">Zinc</keyword>
<reference evidence="9 10" key="1">
    <citation type="submission" date="2019-04" db="EMBL/GenBank/DDBJ databases">
        <title>Comparative genomics and transcriptomics to analyze fruiting body development in filamentous ascomycetes.</title>
        <authorList>
            <consortium name="DOE Joint Genome Institute"/>
            <person name="Lutkenhaus R."/>
            <person name="Traeger S."/>
            <person name="Breuer J."/>
            <person name="Kuo A."/>
            <person name="Lipzen A."/>
            <person name="Pangilinan J."/>
            <person name="Dilworth D."/>
            <person name="Sandor L."/>
            <person name="Poggeler S."/>
            <person name="Barry K."/>
            <person name="Grigoriev I.V."/>
            <person name="Nowrousian M."/>
        </authorList>
    </citation>
    <scope>NUCLEOTIDE SEQUENCE [LARGE SCALE GENOMIC DNA]</scope>
    <source>
        <strain evidence="9 10">CBS 389.68</strain>
    </source>
</reference>
<feature type="coiled-coil region" evidence="5">
    <location>
        <begin position="260"/>
        <end position="294"/>
    </location>
</feature>
<dbReference type="Pfam" id="PF21884">
    <property type="entry name" value="ZUO1-like_ZHD"/>
    <property type="match status" value="1"/>
</dbReference>
<dbReference type="InterPro" id="IPR001623">
    <property type="entry name" value="DnaJ_domain"/>
</dbReference>
<feature type="region of interest" description="Disordered" evidence="6">
    <location>
        <begin position="576"/>
        <end position="599"/>
    </location>
</feature>
<dbReference type="SMART" id="SM00451">
    <property type="entry name" value="ZnF_U1"/>
    <property type="match status" value="1"/>
</dbReference>
<feature type="compositionally biased region" description="Acidic residues" evidence="6">
    <location>
        <begin position="399"/>
        <end position="408"/>
    </location>
</feature>
<dbReference type="SUPFAM" id="SSF57667">
    <property type="entry name" value="beta-beta-alpha zinc fingers"/>
    <property type="match status" value="1"/>
</dbReference>
<dbReference type="CDD" id="cd06257">
    <property type="entry name" value="DnaJ"/>
    <property type="match status" value="1"/>
</dbReference>
<dbReference type="PANTHER" id="PTHR44029">
    <property type="entry name" value="DNAJ HOMOLOG SUBFAMILY C MEMBER 21"/>
    <property type="match status" value="1"/>
</dbReference>
<feature type="compositionally biased region" description="Gly residues" evidence="6">
    <location>
        <begin position="308"/>
        <end position="318"/>
    </location>
</feature>
<protein>
    <submittedName>
        <fullName evidence="9">DnaJ-domain-containing protein</fullName>
    </submittedName>
</protein>
<dbReference type="PROSITE" id="PS50157">
    <property type="entry name" value="ZINC_FINGER_C2H2_2"/>
    <property type="match status" value="2"/>
</dbReference>
<evidence type="ECO:0000256" key="6">
    <source>
        <dbReference type="SAM" id="MobiDB-lite"/>
    </source>
</evidence>
<dbReference type="InterPro" id="IPR054076">
    <property type="entry name" value="ZUO1-like_ZHD"/>
</dbReference>
<dbReference type="PANTHER" id="PTHR44029:SF1">
    <property type="entry name" value="DNAJ HOMOLOG SUBFAMILY C MEMBER 21"/>
    <property type="match status" value="1"/>
</dbReference>
<dbReference type="STRING" id="341454.A0A4S2N1V5"/>
<dbReference type="InterPro" id="IPR036869">
    <property type="entry name" value="J_dom_sf"/>
</dbReference>
<dbReference type="PROSITE" id="PS00028">
    <property type="entry name" value="ZINC_FINGER_C2H2_1"/>
    <property type="match status" value="1"/>
</dbReference>
<dbReference type="PROSITE" id="PS00636">
    <property type="entry name" value="DNAJ_1"/>
    <property type="match status" value="1"/>
</dbReference>
<feature type="region of interest" description="Disordered" evidence="6">
    <location>
        <begin position="1"/>
        <end position="21"/>
    </location>
</feature>
<evidence type="ECO:0000256" key="3">
    <source>
        <dbReference type="ARBA" id="ARBA00022833"/>
    </source>
</evidence>
<dbReference type="GO" id="GO:0008270">
    <property type="term" value="F:zinc ion binding"/>
    <property type="evidence" value="ECO:0007669"/>
    <property type="project" value="UniProtKB-KW"/>
</dbReference>
<evidence type="ECO:0000259" key="7">
    <source>
        <dbReference type="PROSITE" id="PS50076"/>
    </source>
</evidence>
<feature type="region of interest" description="Disordered" evidence="6">
    <location>
        <begin position="353"/>
        <end position="550"/>
    </location>
</feature>
<dbReference type="Pfam" id="PF00226">
    <property type="entry name" value="DnaJ"/>
    <property type="match status" value="1"/>
</dbReference>
<keyword evidence="1" id="KW-0479">Metal-binding</keyword>
<organism evidence="9 10">
    <name type="scientific">Ascodesmis nigricans</name>
    <dbReference type="NCBI Taxonomy" id="341454"/>
    <lineage>
        <taxon>Eukaryota</taxon>
        <taxon>Fungi</taxon>
        <taxon>Dikarya</taxon>
        <taxon>Ascomycota</taxon>
        <taxon>Pezizomycotina</taxon>
        <taxon>Pezizomycetes</taxon>
        <taxon>Pezizales</taxon>
        <taxon>Ascodesmidaceae</taxon>
        <taxon>Ascodesmis</taxon>
    </lineage>
</organism>
<dbReference type="Pfam" id="PF12171">
    <property type="entry name" value="zf-C2H2_jaz"/>
    <property type="match status" value="1"/>
</dbReference>
<dbReference type="InterPro" id="IPR018253">
    <property type="entry name" value="DnaJ_domain_CS"/>
</dbReference>
<gene>
    <name evidence="9" type="ORF">EX30DRAFT_362670</name>
</gene>
<dbReference type="InterPro" id="IPR036236">
    <property type="entry name" value="Znf_C2H2_sf"/>
</dbReference>
<dbReference type="GO" id="GO:0003676">
    <property type="term" value="F:nucleic acid binding"/>
    <property type="evidence" value="ECO:0007669"/>
    <property type="project" value="InterPro"/>
</dbReference>
<feature type="compositionally biased region" description="Acidic residues" evidence="6">
    <location>
        <begin position="445"/>
        <end position="456"/>
    </location>
</feature>